<accession>A0A2H0V5U9</accession>
<name>A0A2H0V5U9_9BACT</name>
<dbReference type="EMBL" id="PFAP01000004">
    <property type="protein sequence ID" value="PIR94484.1"/>
    <property type="molecule type" value="Genomic_DNA"/>
</dbReference>
<protein>
    <submittedName>
        <fullName evidence="1">Uncharacterized protein</fullName>
    </submittedName>
</protein>
<comment type="caution">
    <text evidence="1">The sequence shown here is derived from an EMBL/GenBank/DDBJ whole genome shotgun (WGS) entry which is preliminary data.</text>
</comment>
<dbReference type="AlphaFoldDB" id="A0A2H0V5U9"/>
<gene>
    <name evidence="1" type="ORF">COT97_00875</name>
</gene>
<dbReference type="Proteomes" id="UP000229901">
    <property type="component" value="Unassembled WGS sequence"/>
</dbReference>
<sequence length="435" mass="48982">MSNIKSQSNIREIMIMANDFKFEDRDKQRTFDRMLIRVEGMIGGRSFEDLDEDVNFLGALLELIDLINQEHEQNRDSWWAEEFQVNFSEFEPKSVTPYCHGKYYCIVDEQGAYILNYKKEKITGYYDHIVNMVEEDGQLYLYSRIGLSYGVYTKEGTLILKDESNGSRGGFFSKVGDRFFASVRRLGGGHNIVNLNTGQPLFASGRRLELVTNNPAYVCTIPDTEDESCITLVELGVGEQDFTRYNHHFNRAIAGPDSIALDFLNYEDGHSILVNGKTGQTFAEGYDDDVISFDGSDFVPISVGSPVSTTQVYNSSGEQVASLPACVVLGMCLGQDGQYLFATRENETSLTMNVFDSVGNLIQVFKNINYLSSFYHTSKGFILGGRNVYSDEKGHELLSVPSGSISYQTFRNGKLFVSYYDHKNKVAKGQFVTIK</sequence>
<evidence type="ECO:0000313" key="2">
    <source>
        <dbReference type="Proteomes" id="UP000229901"/>
    </source>
</evidence>
<evidence type="ECO:0000313" key="1">
    <source>
        <dbReference type="EMBL" id="PIR94484.1"/>
    </source>
</evidence>
<reference evidence="2" key="1">
    <citation type="submission" date="2017-09" db="EMBL/GenBank/DDBJ databases">
        <title>Depth-based differentiation of microbial function through sediment-hosted aquifers and enrichment of novel symbionts in the deep terrestrial subsurface.</title>
        <authorList>
            <person name="Probst A.J."/>
            <person name="Ladd B."/>
            <person name="Jarett J.K."/>
            <person name="Geller-Mcgrath D.E."/>
            <person name="Sieber C.M.K."/>
            <person name="Emerson J.B."/>
            <person name="Anantharaman K."/>
            <person name="Thomas B.C."/>
            <person name="Malmstrom R."/>
            <person name="Stieglmeier M."/>
            <person name="Klingl A."/>
            <person name="Woyke T."/>
            <person name="Ryan C.M."/>
            <person name="Banfield J.F."/>
        </authorList>
    </citation>
    <scope>NUCLEOTIDE SEQUENCE [LARGE SCALE GENOMIC DNA]</scope>
</reference>
<organism evidence="1 2">
    <name type="scientific">Candidatus Falkowbacteria bacterium CG10_big_fil_rev_8_21_14_0_10_39_11</name>
    <dbReference type="NCBI Taxonomy" id="1974565"/>
    <lineage>
        <taxon>Bacteria</taxon>
        <taxon>Candidatus Falkowiibacteriota</taxon>
    </lineage>
</organism>
<proteinExistence type="predicted"/>